<dbReference type="GO" id="GO:0043161">
    <property type="term" value="P:proteasome-mediated ubiquitin-dependent protein catabolic process"/>
    <property type="evidence" value="ECO:0007669"/>
    <property type="project" value="TreeGrafter"/>
</dbReference>
<dbReference type="GO" id="GO:0005737">
    <property type="term" value="C:cytoplasm"/>
    <property type="evidence" value="ECO:0007669"/>
    <property type="project" value="UniProtKB-SubCell"/>
</dbReference>
<dbReference type="InterPro" id="IPR016024">
    <property type="entry name" value="ARM-type_fold"/>
</dbReference>
<evidence type="ECO:0000256" key="1">
    <source>
        <dbReference type="ARBA" id="ARBA00004123"/>
    </source>
</evidence>
<dbReference type="SMART" id="SM00185">
    <property type="entry name" value="ARM"/>
    <property type="match status" value="5"/>
</dbReference>
<dbReference type="OrthoDB" id="5559898at2759"/>
<dbReference type="AlphaFoldDB" id="A0A1D1VHU5"/>
<keyword evidence="6" id="KW-0539">Nucleus</keyword>
<dbReference type="SUPFAM" id="SSF48371">
    <property type="entry name" value="ARM repeat"/>
    <property type="match status" value="2"/>
</dbReference>
<dbReference type="InterPro" id="IPR038739">
    <property type="entry name" value="ARMC8/Vid28"/>
</dbReference>
<comment type="subcellular location">
    <subcellularLocation>
        <location evidence="2">Cytoplasm</location>
    </subcellularLocation>
    <subcellularLocation>
        <location evidence="1">Nucleus</location>
    </subcellularLocation>
</comment>
<reference evidence="7 8" key="1">
    <citation type="journal article" date="2016" name="Nat. Commun.">
        <title>Extremotolerant tardigrade genome and improved radiotolerance of human cultured cells by tardigrade-unique protein.</title>
        <authorList>
            <person name="Hashimoto T."/>
            <person name="Horikawa D.D."/>
            <person name="Saito Y."/>
            <person name="Kuwahara H."/>
            <person name="Kozuka-Hata H."/>
            <person name="Shin-I T."/>
            <person name="Minakuchi Y."/>
            <person name="Ohishi K."/>
            <person name="Motoyama A."/>
            <person name="Aizu T."/>
            <person name="Enomoto A."/>
            <person name="Kondo K."/>
            <person name="Tanaka S."/>
            <person name="Hara Y."/>
            <person name="Koshikawa S."/>
            <person name="Sagara H."/>
            <person name="Miura T."/>
            <person name="Yokobori S."/>
            <person name="Miyagawa K."/>
            <person name="Suzuki Y."/>
            <person name="Kubo T."/>
            <person name="Oyama M."/>
            <person name="Kohara Y."/>
            <person name="Fujiyama A."/>
            <person name="Arakawa K."/>
            <person name="Katayama T."/>
            <person name="Toyoda A."/>
            <person name="Kunieda T."/>
        </authorList>
    </citation>
    <scope>NUCLEOTIDE SEQUENCE [LARGE SCALE GENOMIC DNA]</scope>
    <source>
        <strain evidence="7 8">YOKOZUNA-1</strain>
    </source>
</reference>
<dbReference type="Gene3D" id="1.25.10.10">
    <property type="entry name" value="Leucine-rich Repeat Variant"/>
    <property type="match status" value="2"/>
</dbReference>
<evidence type="ECO:0000256" key="6">
    <source>
        <dbReference type="ARBA" id="ARBA00023242"/>
    </source>
</evidence>
<dbReference type="EMBL" id="BDGG01000007">
    <property type="protein sequence ID" value="GAV01227.1"/>
    <property type="molecule type" value="Genomic_DNA"/>
</dbReference>
<keyword evidence="4" id="KW-0963">Cytoplasm</keyword>
<dbReference type="GO" id="GO:0034657">
    <property type="term" value="C:GID complex"/>
    <property type="evidence" value="ECO:0007669"/>
    <property type="project" value="TreeGrafter"/>
</dbReference>
<gene>
    <name evidence="7" type="primary">RvY_11969</name>
    <name evidence="7" type="synonym">RvY_11969.1</name>
    <name evidence="7" type="ORF">RvY_11969-1</name>
</gene>
<sequence length="751" mass="83369">METSQAMLELKLTAGIYLKLSDPDQAKPLMQRLASHEEAVLLEAVKCLRLVMTCSRAQKTTAVQLGIPQRLISILEHHNTISSELAVQIISTLSSFLHNNPSERTIGSSLLPLLLQMLNHQPSDPALLSAISRCCRLLFLSAAYREELTKLIAAQPERLRSLLAFMSSSPDICQVVCELMAVEPDLLSLCLGKNLLLSSRLDSYDFNLPIECILDLLSFKQFEAKKGALCLVSSCVQRNELRPAFTKACLQYKELFCRNLLVLIGPEETAEIRLLALNAIVVLYRKNFPICDGAFIITKVLPFLAKLCRKDQPINIKVSAAETLAYLVDEDVFLQEIASYTDQLLVSLAAFLKTPAEDWKRMTAEERRANQMVSLTECGQELKRVAFLAFSSLASTSESVRKRVADVEGLMEQVVKCSAMQSSPLVYAALRLLHSMSRSIYQLRTIFKDHNIWETVLGALKGKHGLQVTVIASAILANVSVEFSPCHLNLIKKGLWASLGTLLVHSNDDVVLNAVWTLMNMTYMATSSVKKDVEEVLSISLVDDLLHHRSKDVVAVTVGTLRNLLHAPTSSSSGEYPATPRQPDIATRILRRLRRDVHSQSSSTETENNHRDVMESCYCQDLLLHLLTLLQSEYIDVDVLEQGLCALANVCASNKGKQLVLNNSDCLNVIKKGLSHPEVVIKNSAVFCIGNLAACRDECNGREDKHSGSSENQRKVIESNFGKELKKLSGTDDPLLFERVRTALQHLNSAM</sequence>
<protein>
    <recommendedName>
        <fullName evidence="3">Armadillo repeat-containing protein 8</fullName>
    </recommendedName>
</protein>
<name>A0A1D1VHU5_RAMVA</name>
<evidence type="ECO:0000256" key="5">
    <source>
        <dbReference type="ARBA" id="ARBA00022737"/>
    </source>
</evidence>
<keyword evidence="8" id="KW-1185">Reference proteome</keyword>
<accession>A0A1D1VHU5</accession>
<dbReference type="InterPro" id="IPR000225">
    <property type="entry name" value="Armadillo"/>
</dbReference>
<dbReference type="Proteomes" id="UP000186922">
    <property type="component" value="Unassembled WGS sequence"/>
</dbReference>
<evidence type="ECO:0000256" key="3">
    <source>
        <dbReference type="ARBA" id="ARBA00013746"/>
    </source>
</evidence>
<dbReference type="STRING" id="947166.A0A1D1VHU5"/>
<keyword evidence="5" id="KW-0677">Repeat</keyword>
<organism evidence="7 8">
    <name type="scientific">Ramazzottius varieornatus</name>
    <name type="common">Water bear</name>
    <name type="synonym">Tardigrade</name>
    <dbReference type="NCBI Taxonomy" id="947166"/>
    <lineage>
        <taxon>Eukaryota</taxon>
        <taxon>Metazoa</taxon>
        <taxon>Ecdysozoa</taxon>
        <taxon>Tardigrada</taxon>
        <taxon>Eutardigrada</taxon>
        <taxon>Parachela</taxon>
        <taxon>Hypsibioidea</taxon>
        <taxon>Ramazzottiidae</taxon>
        <taxon>Ramazzottius</taxon>
    </lineage>
</organism>
<evidence type="ECO:0000256" key="4">
    <source>
        <dbReference type="ARBA" id="ARBA00022490"/>
    </source>
</evidence>
<proteinExistence type="predicted"/>
<evidence type="ECO:0000256" key="2">
    <source>
        <dbReference type="ARBA" id="ARBA00004496"/>
    </source>
</evidence>
<comment type="caution">
    <text evidence="7">The sequence shown here is derived from an EMBL/GenBank/DDBJ whole genome shotgun (WGS) entry which is preliminary data.</text>
</comment>
<dbReference type="PANTHER" id="PTHR15651:SF7">
    <property type="entry name" value="ARMADILLO REPEAT-CONTAINING PROTEIN 8"/>
    <property type="match status" value="1"/>
</dbReference>
<dbReference type="PANTHER" id="PTHR15651">
    <property type="entry name" value="ARMADILLO REPEAT-CONTAINING PROTEIN 8"/>
    <property type="match status" value="1"/>
</dbReference>
<dbReference type="InterPro" id="IPR011989">
    <property type="entry name" value="ARM-like"/>
</dbReference>
<evidence type="ECO:0000313" key="7">
    <source>
        <dbReference type="EMBL" id="GAV01227.1"/>
    </source>
</evidence>
<dbReference type="GO" id="GO:0005634">
    <property type="term" value="C:nucleus"/>
    <property type="evidence" value="ECO:0007669"/>
    <property type="project" value="UniProtKB-SubCell"/>
</dbReference>
<evidence type="ECO:0000313" key="8">
    <source>
        <dbReference type="Proteomes" id="UP000186922"/>
    </source>
</evidence>